<dbReference type="EMBL" id="MKGI01000031">
    <property type="protein sequence ID" value="OEL11572.1"/>
    <property type="molecule type" value="Genomic_DNA"/>
</dbReference>
<keyword evidence="1" id="KW-0732">Signal</keyword>
<proteinExistence type="predicted"/>
<accession>A0A1E5UF96</accession>
<evidence type="ECO:0000313" key="2">
    <source>
        <dbReference type="EMBL" id="OEL11572.1"/>
    </source>
</evidence>
<dbReference type="AlphaFoldDB" id="A0A1E5UF96"/>
<dbReference type="STRING" id="237258.SAMN04489756_11531"/>
<reference evidence="2 3" key="1">
    <citation type="submission" date="2016-09" db="EMBL/GenBank/DDBJ databases">
        <authorList>
            <person name="Capua I."/>
            <person name="De Benedictis P."/>
            <person name="Joannis T."/>
            <person name="Lombin L.H."/>
            <person name="Cattoli G."/>
        </authorList>
    </citation>
    <scope>NUCLEOTIDE SEQUENCE [LARGE SCALE GENOMIC DNA]</scope>
    <source>
        <strain evidence="2 3">NRS-1</strain>
    </source>
</reference>
<evidence type="ECO:0000313" key="3">
    <source>
        <dbReference type="Proteomes" id="UP000095601"/>
    </source>
</evidence>
<dbReference type="RefSeq" id="WP_245993177.1">
    <property type="nucleotide sequence ID" value="NZ_CP034157.1"/>
</dbReference>
<dbReference type="PATRIC" id="fig|237258.4.peg.1966"/>
<evidence type="ECO:0008006" key="4">
    <source>
        <dbReference type="Google" id="ProtNLM"/>
    </source>
</evidence>
<protein>
    <recommendedName>
        <fullName evidence="4">Rieske domain-containing protein</fullName>
    </recommendedName>
</protein>
<feature type="chain" id="PRO_5009186915" description="Rieske domain-containing protein" evidence="1">
    <location>
        <begin position="26"/>
        <end position="155"/>
    </location>
</feature>
<feature type="signal peptide" evidence="1">
    <location>
        <begin position="1"/>
        <end position="25"/>
    </location>
</feature>
<dbReference type="Proteomes" id="UP000095601">
    <property type="component" value="Unassembled WGS sequence"/>
</dbReference>
<name>A0A1E5UF96_9FLAO</name>
<gene>
    <name evidence="2" type="ORF">BHF72_1973</name>
</gene>
<organism evidence="2 3">
    <name type="scientific">Cloacibacterium normanense</name>
    <dbReference type="NCBI Taxonomy" id="237258"/>
    <lineage>
        <taxon>Bacteria</taxon>
        <taxon>Pseudomonadati</taxon>
        <taxon>Bacteroidota</taxon>
        <taxon>Flavobacteriia</taxon>
        <taxon>Flavobacteriales</taxon>
        <taxon>Weeksellaceae</taxon>
    </lineage>
</organism>
<evidence type="ECO:0000256" key="1">
    <source>
        <dbReference type="SAM" id="SignalP"/>
    </source>
</evidence>
<comment type="caution">
    <text evidence="2">The sequence shown here is derived from an EMBL/GenBank/DDBJ whole genome shotgun (WGS) entry which is preliminary data.</text>
</comment>
<keyword evidence="3" id="KW-1185">Reference proteome</keyword>
<sequence length="155" mass="17475">MINFNMKPSLLKIIIPILLAFSALKTLNSCSNREETTSCFPNQFISVQLNLSLPSYYPLNNIGGWIYVSEQQSGNRGLIVYRTNDGFKIYDRNAPHICPSADTTLEVENGSLVICKKDNAKWFLNSGAPASVSPYPLKQYFYNYNSSTNILNIYN</sequence>